<gene>
    <name evidence="1" type="ORF">LEP1GSC062_2665</name>
</gene>
<accession>V6HUY6</accession>
<dbReference type="EMBL" id="AHMT02000049">
    <property type="protein sequence ID" value="EQA61580.1"/>
    <property type="molecule type" value="Genomic_DNA"/>
</dbReference>
<dbReference type="Proteomes" id="UP000018747">
    <property type="component" value="Unassembled WGS sequence"/>
</dbReference>
<evidence type="ECO:0000313" key="1">
    <source>
        <dbReference type="EMBL" id="EQA61580.1"/>
    </source>
</evidence>
<reference evidence="1" key="1">
    <citation type="submission" date="2013-05" db="EMBL/GenBank/DDBJ databases">
        <authorList>
            <person name="Harkins D.M."/>
            <person name="Durkin A.S."/>
            <person name="Brinkac L.M."/>
            <person name="Haft D.H."/>
            <person name="Selengut J.D."/>
            <person name="Sanka R."/>
            <person name="DePew J."/>
            <person name="Purushe J."/>
            <person name="Hartskeerl R.A."/>
            <person name="Ahmed A."/>
            <person name="van der Linden H."/>
            <person name="Goris M.G.A."/>
            <person name="Vinetz J.M."/>
            <person name="Sutton G.G."/>
            <person name="Nierman W.C."/>
            <person name="Fouts D.E."/>
        </authorList>
    </citation>
    <scope>NUCLEOTIDE SEQUENCE [LARGE SCALE GENOMIC DNA]</scope>
    <source>
        <strain evidence="1">L 60</strain>
    </source>
</reference>
<keyword evidence="2" id="KW-1185">Reference proteome</keyword>
<comment type="caution">
    <text evidence="1">The sequence shown here is derived from an EMBL/GenBank/DDBJ whole genome shotgun (WGS) entry which is preliminary data.</text>
</comment>
<proteinExistence type="predicted"/>
<name>V6HUY6_9LEPT</name>
<sequence length="52" mass="6069">MLPISTKIVLYRIQSVNPVLKRKSSKTSILHFLIVKQKIVLVKNKNYHLPQL</sequence>
<protein>
    <submittedName>
        <fullName evidence="1">Uncharacterized protein</fullName>
    </submittedName>
</protein>
<organism evidence="1 2">
    <name type="scientific">Leptospira alexanderi serovar Manhao 3 str. L 60</name>
    <dbReference type="NCBI Taxonomy" id="1049759"/>
    <lineage>
        <taxon>Bacteria</taxon>
        <taxon>Pseudomonadati</taxon>
        <taxon>Spirochaetota</taxon>
        <taxon>Spirochaetia</taxon>
        <taxon>Leptospirales</taxon>
        <taxon>Leptospiraceae</taxon>
        <taxon>Leptospira</taxon>
    </lineage>
</organism>
<evidence type="ECO:0000313" key="2">
    <source>
        <dbReference type="Proteomes" id="UP000018747"/>
    </source>
</evidence>
<dbReference type="AlphaFoldDB" id="V6HUY6"/>